<feature type="compositionally biased region" description="Basic and acidic residues" evidence="1">
    <location>
        <begin position="298"/>
        <end position="307"/>
    </location>
</feature>
<feature type="region of interest" description="Disordered" evidence="1">
    <location>
        <begin position="270"/>
        <end position="307"/>
    </location>
</feature>
<keyword evidence="3" id="KW-1185">Reference proteome</keyword>
<protein>
    <submittedName>
        <fullName evidence="2">Uncharacterized protein</fullName>
    </submittedName>
</protein>
<dbReference type="AlphaFoldDB" id="A0AAD3YBA2"/>
<evidence type="ECO:0000256" key="1">
    <source>
        <dbReference type="SAM" id="MobiDB-lite"/>
    </source>
</evidence>
<sequence>MEPESSSDMELESLSDMELDTPTLISAPASALSLLNPYPSPASLSLHNALWQGRGVKPTAEAVSGQCFDTVTNRTSRNPSPGFELDPGSEAGKTSPASVAPRKPTFAECIRAPTLTQRIKSPTPTQRISAPTLAESIGTPILAGRIRVPTLAERIKARAQELGLGFVEEDPTPTSPGLGLMKEHFTPTSPGLGLMKEHFTPTSPGMHPALNLEPIVSLRGVPLTQIPDFSLVPPPGWVPCPYWSLRTVDTRLAGALDDVWLVQTDWGTRFPKKRKNENGSSQRKRQKALKSAISANEDTEKGSSKLV</sequence>
<organism evidence="2 3">
    <name type="scientific">Cutaneotrichosporon spelunceum</name>
    <dbReference type="NCBI Taxonomy" id="1672016"/>
    <lineage>
        <taxon>Eukaryota</taxon>
        <taxon>Fungi</taxon>
        <taxon>Dikarya</taxon>
        <taxon>Basidiomycota</taxon>
        <taxon>Agaricomycotina</taxon>
        <taxon>Tremellomycetes</taxon>
        <taxon>Trichosporonales</taxon>
        <taxon>Trichosporonaceae</taxon>
        <taxon>Cutaneotrichosporon</taxon>
    </lineage>
</organism>
<name>A0AAD3YBA2_9TREE</name>
<dbReference type="Proteomes" id="UP001222932">
    <property type="component" value="Unassembled WGS sequence"/>
</dbReference>
<evidence type="ECO:0000313" key="2">
    <source>
        <dbReference type="EMBL" id="GMK56825.1"/>
    </source>
</evidence>
<comment type="caution">
    <text evidence="2">The sequence shown here is derived from an EMBL/GenBank/DDBJ whole genome shotgun (WGS) entry which is preliminary data.</text>
</comment>
<proteinExistence type="predicted"/>
<feature type="region of interest" description="Disordered" evidence="1">
    <location>
        <begin position="71"/>
        <end position="101"/>
    </location>
</feature>
<reference evidence="2" key="2">
    <citation type="submission" date="2023-06" db="EMBL/GenBank/DDBJ databases">
        <authorList>
            <person name="Kobayashi Y."/>
            <person name="Kayamori A."/>
            <person name="Aoki K."/>
            <person name="Shiwa Y."/>
            <person name="Fujita N."/>
            <person name="Sugita T."/>
            <person name="Iwasaki W."/>
            <person name="Tanaka N."/>
            <person name="Takashima M."/>
        </authorList>
    </citation>
    <scope>NUCLEOTIDE SEQUENCE</scope>
    <source>
        <strain evidence="2">HIS016</strain>
    </source>
</reference>
<accession>A0AAD3YBA2</accession>
<reference evidence="2" key="1">
    <citation type="journal article" date="2023" name="BMC Genomics">
        <title>Chromosome-level genome assemblies of Cutaneotrichosporon spp. (Trichosporonales, Basidiomycota) reveal imbalanced evolution between nucleotide sequences and chromosome synteny.</title>
        <authorList>
            <person name="Kobayashi Y."/>
            <person name="Kayamori A."/>
            <person name="Aoki K."/>
            <person name="Shiwa Y."/>
            <person name="Matsutani M."/>
            <person name="Fujita N."/>
            <person name="Sugita T."/>
            <person name="Iwasaki W."/>
            <person name="Tanaka N."/>
            <person name="Takashima M."/>
        </authorList>
    </citation>
    <scope>NUCLEOTIDE SEQUENCE</scope>
    <source>
        <strain evidence="2">HIS016</strain>
    </source>
</reference>
<gene>
    <name evidence="2" type="ORF">CspeluHIS016_0306650</name>
</gene>
<evidence type="ECO:0000313" key="3">
    <source>
        <dbReference type="Proteomes" id="UP001222932"/>
    </source>
</evidence>
<dbReference type="EMBL" id="BTCM01000003">
    <property type="protein sequence ID" value="GMK56825.1"/>
    <property type="molecule type" value="Genomic_DNA"/>
</dbReference>